<evidence type="ECO:0000259" key="15">
    <source>
        <dbReference type="SMART" id="SM00768"/>
    </source>
</evidence>
<keyword evidence="7 12" id="KW-0378">Hydrolase</keyword>
<comment type="catalytic activity">
    <reaction evidence="1">
        <text>Hydrolysis of (1-&gt;3)-beta-D-glucosidic linkages in (1-&gt;3)-beta-D-glucans.</text>
        <dbReference type="EC" id="3.2.1.39"/>
    </reaction>
</comment>
<dbReference type="EC" id="3.2.1.39" evidence="4"/>
<dbReference type="InterPro" id="IPR012946">
    <property type="entry name" value="X8"/>
</dbReference>
<evidence type="ECO:0000313" key="16">
    <source>
        <dbReference type="EMBL" id="OMO67765.1"/>
    </source>
</evidence>
<comment type="similarity">
    <text evidence="3 11">Belongs to the glycosyl hydrolase 17 family.</text>
</comment>
<protein>
    <recommendedName>
        <fullName evidence="4">glucan endo-1,3-beta-D-glucosidase</fullName>
        <ecNumber evidence="4">3.2.1.39</ecNumber>
    </recommendedName>
</protein>
<keyword evidence="17" id="KW-1185">Reference proteome</keyword>
<dbReference type="Pfam" id="PF00332">
    <property type="entry name" value="Glyco_hydro_17"/>
    <property type="match status" value="1"/>
</dbReference>
<dbReference type="InterPro" id="IPR017853">
    <property type="entry name" value="GH"/>
</dbReference>
<sequence length="502" mass="54134">MAILSATKLLFFFSFLFAWDVIIFSSTTAAAYSIGVNYGTVADNLPPPSQVANFLKTKTNIDRVKIFDTNPDILKAFANTGISVTVTVGNGDIPSLAKLPAAQSWIAKNILPHHPETIIRYIAVGNEIQATSDKALIAHLLPAMKALRSALDVANASSIKVTTPHSLGILSTSEPPSTGKFRKGYDKLIYAPILEFHKQTKSPFMVNPYPYFGFAPQTLNYALFKPNGGVFDAATGINYTNMFDAQLDAVYSAMKKLGYEDVEIVVGETGWPSAGDPGQPGVSLENALAFNGNLVKHVNSGKGTPLMPNRTFETYIFALFNENLKESVSERNFGLFKPDLTPVYDVGVLRNEQGMGPATAPPTATAPSGSASGSGKGKWCVAKSEASDAALQANIDYVCSTVVNCRPIQSGGACFNPNNVRSHASYAMNVYYQANGRHDFNCDFNHTGLITSTDPSHEACNYSSDQGEALKLEKSVAACSNVWQMIYYSASCMILIHISLLH</sequence>
<name>A0A1R3HBP3_COCAP</name>
<dbReference type="SUPFAM" id="SSF51445">
    <property type="entry name" value="(Trans)glycosidases"/>
    <property type="match status" value="1"/>
</dbReference>
<dbReference type="Gene3D" id="3.20.20.80">
    <property type="entry name" value="Glycosidases"/>
    <property type="match status" value="1"/>
</dbReference>
<evidence type="ECO:0000256" key="6">
    <source>
        <dbReference type="ARBA" id="ARBA00022729"/>
    </source>
</evidence>
<keyword evidence="8" id="KW-0611">Plant defense</keyword>
<dbReference type="GO" id="GO:0005975">
    <property type="term" value="P:carbohydrate metabolic process"/>
    <property type="evidence" value="ECO:0007669"/>
    <property type="project" value="InterPro"/>
</dbReference>
<evidence type="ECO:0000256" key="1">
    <source>
        <dbReference type="ARBA" id="ARBA00000382"/>
    </source>
</evidence>
<evidence type="ECO:0000256" key="14">
    <source>
        <dbReference type="SAM" id="SignalP"/>
    </source>
</evidence>
<accession>A0A1R3HBP3</accession>
<dbReference type="GO" id="GO:0042973">
    <property type="term" value="F:glucan endo-1,3-beta-D-glucosidase activity"/>
    <property type="evidence" value="ECO:0007669"/>
    <property type="project" value="UniProtKB-EC"/>
</dbReference>
<dbReference type="PROSITE" id="PS00587">
    <property type="entry name" value="GLYCOSYL_HYDROL_F17"/>
    <property type="match status" value="1"/>
</dbReference>
<feature type="chain" id="PRO_5012842388" description="glucan endo-1,3-beta-D-glucosidase" evidence="14">
    <location>
        <begin position="19"/>
        <end position="502"/>
    </location>
</feature>
<keyword evidence="5" id="KW-0472">Membrane</keyword>
<feature type="compositionally biased region" description="Low complexity" evidence="13">
    <location>
        <begin position="356"/>
        <end position="373"/>
    </location>
</feature>
<comment type="subcellular location">
    <subcellularLocation>
        <location evidence="2">Cell membrane</location>
        <topology evidence="2">Lipid-anchor</topology>
        <topology evidence="2">GPI-anchor</topology>
    </subcellularLocation>
</comment>
<evidence type="ECO:0000256" key="3">
    <source>
        <dbReference type="ARBA" id="ARBA00008773"/>
    </source>
</evidence>
<dbReference type="Gene3D" id="1.20.58.1040">
    <property type="match status" value="1"/>
</dbReference>
<keyword evidence="5" id="KW-0449">Lipoprotein</keyword>
<feature type="domain" description="X8" evidence="15">
    <location>
        <begin position="378"/>
        <end position="462"/>
    </location>
</feature>
<feature type="region of interest" description="Disordered" evidence="13">
    <location>
        <begin position="354"/>
        <end position="373"/>
    </location>
</feature>
<evidence type="ECO:0000256" key="2">
    <source>
        <dbReference type="ARBA" id="ARBA00004609"/>
    </source>
</evidence>
<keyword evidence="5" id="KW-0336">GPI-anchor</keyword>
<reference evidence="16 17" key="1">
    <citation type="submission" date="2013-09" db="EMBL/GenBank/DDBJ databases">
        <title>Corchorus capsularis genome sequencing.</title>
        <authorList>
            <person name="Alam M."/>
            <person name="Haque M.S."/>
            <person name="Islam M.S."/>
            <person name="Emdad E.M."/>
            <person name="Islam M.M."/>
            <person name="Ahmed B."/>
            <person name="Halim A."/>
            <person name="Hossen Q.M.M."/>
            <person name="Hossain M.Z."/>
            <person name="Ahmed R."/>
            <person name="Khan M.M."/>
            <person name="Islam R."/>
            <person name="Rashid M.M."/>
            <person name="Khan S.A."/>
            <person name="Rahman M.S."/>
            <person name="Alam M."/>
        </authorList>
    </citation>
    <scope>NUCLEOTIDE SEQUENCE [LARGE SCALE GENOMIC DNA]</scope>
    <source>
        <strain evidence="17">cv. CVL-1</strain>
        <tissue evidence="16">Whole seedling</tissue>
    </source>
</reference>
<evidence type="ECO:0000256" key="11">
    <source>
        <dbReference type="RuleBase" id="RU004335"/>
    </source>
</evidence>
<evidence type="ECO:0000256" key="9">
    <source>
        <dbReference type="ARBA" id="ARBA00023157"/>
    </source>
</evidence>
<dbReference type="FunFam" id="1.20.58.1040:FF:000003">
    <property type="entry name" value="glucan endo-1,3-beta-glucosidase 7"/>
    <property type="match status" value="1"/>
</dbReference>
<evidence type="ECO:0000256" key="7">
    <source>
        <dbReference type="ARBA" id="ARBA00022801"/>
    </source>
</evidence>
<organism evidence="16 17">
    <name type="scientific">Corchorus capsularis</name>
    <name type="common">Jute</name>
    <dbReference type="NCBI Taxonomy" id="210143"/>
    <lineage>
        <taxon>Eukaryota</taxon>
        <taxon>Viridiplantae</taxon>
        <taxon>Streptophyta</taxon>
        <taxon>Embryophyta</taxon>
        <taxon>Tracheophyta</taxon>
        <taxon>Spermatophyta</taxon>
        <taxon>Magnoliopsida</taxon>
        <taxon>eudicotyledons</taxon>
        <taxon>Gunneridae</taxon>
        <taxon>Pentapetalae</taxon>
        <taxon>rosids</taxon>
        <taxon>malvids</taxon>
        <taxon>Malvales</taxon>
        <taxon>Malvaceae</taxon>
        <taxon>Grewioideae</taxon>
        <taxon>Apeibeae</taxon>
        <taxon>Corchorus</taxon>
    </lineage>
</organism>
<dbReference type="OrthoDB" id="1938138at2759"/>
<evidence type="ECO:0000256" key="8">
    <source>
        <dbReference type="ARBA" id="ARBA00022821"/>
    </source>
</evidence>
<dbReference type="GO" id="GO:0098552">
    <property type="term" value="C:side of membrane"/>
    <property type="evidence" value="ECO:0007669"/>
    <property type="project" value="UniProtKB-KW"/>
</dbReference>
<dbReference type="GO" id="GO:0005886">
    <property type="term" value="C:plasma membrane"/>
    <property type="evidence" value="ECO:0007669"/>
    <property type="project" value="UniProtKB-SubCell"/>
</dbReference>
<dbReference type="Pfam" id="PF07983">
    <property type="entry name" value="X8"/>
    <property type="match status" value="1"/>
</dbReference>
<proteinExistence type="inferred from homology"/>
<evidence type="ECO:0000256" key="12">
    <source>
        <dbReference type="RuleBase" id="RU004336"/>
    </source>
</evidence>
<evidence type="ECO:0000256" key="5">
    <source>
        <dbReference type="ARBA" id="ARBA00022622"/>
    </source>
</evidence>
<dbReference type="Gramene" id="OMO67765">
    <property type="protein sequence ID" value="OMO67765"/>
    <property type="gene ID" value="CCACVL1_20326"/>
</dbReference>
<comment type="caution">
    <text evidence="16">The sequence shown here is derived from an EMBL/GenBank/DDBJ whole genome shotgun (WGS) entry which is preliminary data.</text>
</comment>
<evidence type="ECO:0000256" key="4">
    <source>
        <dbReference type="ARBA" id="ARBA00012780"/>
    </source>
</evidence>
<dbReference type="InterPro" id="IPR044965">
    <property type="entry name" value="Glyco_hydro_17_plant"/>
</dbReference>
<dbReference type="PANTHER" id="PTHR32227">
    <property type="entry name" value="GLUCAN ENDO-1,3-BETA-GLUCOSIDASE BG1-RELATED-RELATED"/>
    <property type="match status" value="1"/>
</dbReference>
<evidence type="ECO:0000256" key="13">
    <source>
        <dbReference type="SAM" id="MobiDB-lite"/>
    </source>
</evidence>
<evidence type="ECO:0000313" key="17">
    <source>
        <dbReference type="Proteomes" id="UP000188268"/>
    </source>
</evidence>
<dbReference type="GO" id="GO:0006952">
    <property type="term" value="P:defense response"/>
    <property type="evidence" value="ECO:0007669"/>
    <property type="project" value="UniProtKB-KW"/>
</dbReference>
<dbReference type="FunFam" id="3.20.20.80:FF:000002">
    <property type="entry name" value="Glucan endo-1,3-beta-glucosidase 3"/>
    <property type="match status" value="1"/>
</dbReference>
<dbReference type="EMBL" id="AWWV01012372">
    <property type="protein sequence ID" value="OMO67765.1"/>
    <property type="molecule type" value="Genomic_DNA"/>
</dbReference>
<dbReference type="Proteomes" id="UP000188268">
    <property type="component" value="Unassembled WGS sequence"/>
</dbReference>
<dbReference type="SMART" id="SM00768">
    <property type="entry name" value="X8"/>
    <property type="match status" value="1"/>
</dbReference>
<feature type="signal peptide" evidence="14">
    <location>
        <begin position="1"/>
        <end position="18"/>
    </location>
</feature>
<dbReference type="InterPro" id="IPR000490">
    <property type="entry name" value="Glyco_hydro_17"/>
</dbReference>
<dbReference type="AlphaFoldDB" id="A0A1R3HBP3"/>
<keyword evidence="10 12" id="KW-0326">Glycosidase</keyword>
<keyword evidence="9" id="KW-1015">Disulfide bond</keyword>
<gene>
    <name evidence="16" type="ORF">CCACVL1_20326</name>
</gene>
<keyword evidence="5" id="KW-0325">Glycoprotein</keyword>
<dbReference type="OMA" id="DTNPDMV"/>
<dbReference type="STRING" id="210143.A0A1R3HBP3"/>
<keyword evidence="6 14" id="KW-0732">Signal</keyword>
<evidence type="ECO:0000256" key="10">
    <source>
        <dbReference type="ARBA" id="ARBA00023295"/>
    </source>
</evidence>